<evidence type="ECO:0000256" key="7">
    <source>
        <dbReference type="ARBA" id="ARBA00022989"/>
    </source>
</evidence>
<evidence type="ECO:0000313" key="11">
    <source>
        <dbReference type="EMBL" id="CAH1431479.1"/>
    </source>
</evidence>
<evidence type="ECO:0000256" key="2">
    <source>
        <dbReference type="ARBA" id="ARBA00005931"/>
    </source>
</evidence>
<dbReference type="InterPro" id="IPR009834">
    <property type="entry name" value="Ureide_permease"/>
</dbReference>
<gene>
    <name evidence="11" type="ORF">LVIROSA_LOCUS18194</name>
</gene>
<evidence type="ECO:0000256" key="3">
    <source>
        <dbReference type="ARBA" id="ARBA00022448"/>
    </source>
</evidence>
<evidence type="ECO:0000256" key="10">
    <source>
        <dbReference type="SAM" id="Phobius"/>
    </source>
</evidence>
<dbReference type="EMBL" id="CAKMRJ010003334">
    <property type="protein sequence ID" value="CAH1431479.1"/>
    <property type="molecule type" value="Genomic_DNA"/>
</dbReference>
<dbReference type="InterPro" id="IPR030189">
    <property type="entry name" value="UPS_plant"/>
</dbReference>
<feature type="compositionally biased region" description="Basic and acidic residues" evidence="9">
    <location>
        <begin position="194"/>
        <end position="205"/>
    </location>
</feature>
<feature type="transmembrane region" description="Helical" evidence="10">
    <location>
        <begin position="142"/>
        <end position="162"/>
    </location>
</feature>
<keyword evidence="8 10" id="KW-0472">Membrane</keyword>
<accession>A0AAU9N587</accession>
<evidence type="ECO:0000256" key="4">
    <source>
        <dbReference type="ARBA" id="ARBA00022692"/>
    </source>
</evidence>
<dbReference type="GO" id="GO:0015505">
    <property type="term" value="F:uracil:monoatomic cation symporter activity"/>
    <property type="evidence" value="ECO:0007669"/>
    <property type="project" value="TreeGrafter"/>
</dbReference>
<dbReference type="GO" id="GO:0016020">
    <property type="term" value="C:membrane"/>
    <property type="evidence" value="ECO:0007669"/>
    <property type="project" value="UniProtKB-SubCell"/>
</dbReference>
<dbReference type="Pfam" id="PF07168">
    <property type="entry name" value="Ureide_permease"/>
    <property type="match status" value="1"/>
</dbReference>
<evidence type="ECO:0008006" key="13">
    <source>
        <dbReference type="Google" id="ProtNLM"/>
    </source>
</evidence>
<dbReference type="PANTHER" id="PTHR31081:SF5">
    <property type="entry name" value="UREIDE PERMEASE 1-RELATED"/>
    <property type="match status" value="1"/>
</dbReference>
<dbReference type="Proteomes" id="UP001157418">
    <property type="component" value="Unassembled WGS sequence"/>
</dbReference>
<feature type="transmembrane region" description="Helical" evidence="10">
    <location>
        <begin position="319"/>
        <end position="338"/>
    </location>
</feature>
<keyword evidence="6" id="KW-0067">ATP-binding</keyword>
<dbReference type="GO" id="GO:0005524">
    <property type="term" value="F:ATP binding"/>
    <property type="evidence" value="ECO:0007669"/>
    <property type="project" value="UniProtKB-KW"/>
</dbReference>
<dbReference type="GO" id="GO:0005274">
    <property type="term" value="F:allantoin:proton symporter activity"/>
    <property type="evidence" value="ECO:0007669"/>
    <property type="project" value="TreeGrafter"/>
</dbReference>
<feature type="transmembrane region" description="Helical" evidence="10">
    <location>
        <begin position="232"/>
        <end position="256"/>
    </location>
</feature>
<evidence type="ECO:0000256" key="9">
    <source>
        <dbReference type="SAM" id="MobiDB-lite"/>
    </source>
</evidence>
<evidence type="ECO:0000256" key="6">
    <source>
        <dbReference type="ARBA" id="ARBA00022840"/>
    </source>
</evidence>
<keyword evidence="12" id="KW-1185">Reference proteome</keyword>
<feature type="compositionally biased region" description="Polar residues" evidence="9">
    <location>
        <begin position="175"/>
        <end position="193"/>
    </location>
</feature>
<keyword evidence="5" id="KW-0547">Nucleotide-binding</keyword>
<evidence type="ECO:0000256" key="1">
    <source>
        <dbReference type="ARBA" id="ARBA00004141"/>
    </source>
</evidence>
<feature type="transmembrane region" description="Helical" evidence="10">
    <location>
        <begin position="42"/>
        <end position="61"/>
    </location>
</feature>
<comment type="subcellular location">
    <subcellularLocation>
        <location evidence="1">Membrane</location>
        <topology evidence="1">Multi-pass membrane protein</topology>
    </subcellularLocation>
</comment>
<keyword evidence="4 10" id="KW-0812">Transmembrane</keyword>
<evidence type="ECO:0000256" key="5">
    <source>
        <dbReference type="ARBA" id="ARBA00022741"/>
    </source>
</evidence>
<evidence type="ECO:0000313" key="12">
    <source>
        <dbReference type="Proteomes" id="UP001157418"/>
    </source>
</evidence>
<keyword evidence="3" id="KW-0813">Transport</keyword>
<comment type="caution">
    <text evidence="11">The sequence shown here is derived from an EMBL/GenBank/DDBJ whole genome shotgun (WGS) entry which is preliminary data.</text>
</comment>
<evidence type="ECO:0000256" key="8">
    <source>
        <dbReference type="ARBA" id="ARBA00023136"/>
    </source>
</evidence>
<feature type="region of interest" description="Disordered" evidence="9">
    <location>
        <begin position="173"/>
        <end position="205"/>
    </location>
</feature>
<keyword evidence="7 10" id="KW-1133">Transmembrane helix</keyword>
<protein>
    <recommendedName>
        <fullName evidence="13">Ureide permease 1-like</fullName>
    </recommendedName>
</protein>
<feature type="transmembrane region" description="Helical" evidence="10">
    <location>
        <begin position="81"/>
        <end position="98"/>
    </location>
</feature>
<proteinExistence type="inferred from homology"/>
<feature type="transmembrane region" description="Helical" evidence="10">
    <location>
        <begin position="344"/>
        <end position="364"/>
    </location>
</feature>
<reference evidence="11 12" key="1">
    <citation type="submission" date="2022-01" db="EMBL/GenBank/DDBJ databases">
        <authorList>
            <person name="Xiong W."/>
            <person name="Schranz E."/>
        </authorList>
    </citation>
    <scope>NUCLEOTIDE SEQUENCE [LARGE SCALE GENOMIC DNA]</scope>
</reference>
<sequence>MYVVESRGGAISCMLLSLLFLGTWPAILTLLEWRGRLPQHTYLDYTITNLLAAVIIAFTFGEFGHTNDGQPNFLIQLSQNNWPSVLFAMVGGVVLSLGNQSTQYAWAFVGLSVTEVITASITVVIGTTLNYFLDDKINRAEILFPGVACFLIAVCLGSAVHASNAKDNKEKLNKLQGSQVGENRSFSNGSKTISKNDLEYGSSKPEKAKAGTASFLIELENRRSIKVFGRSTLIGLAMCLFAGICFSLFSPAFNLATNDQWNTLDDGVPHLSVYTAFFYFSCSCFVIAIILNITFLYHPAFNLPKSSIKAYLNDWEGRGWAFLAGFLCGFGNGLQFMGGQAAGYAAADAVQALPLVSTFWGVLFFGEYRKSSRRTYVFLVGMLSMFIVAVGVLMASSGHRKN</sequence>
<feature type="transmembrane region" description="Helical" evidence="10">
    <location>
        <begin position="276"/>
        <end position="298"/>
    </location>
</feature>
<feature type="transmembrane region" description="Helical" evidence="10">
    <location>
        <begin position="105"/>
        <end position="130"/>
    </location>
</feature>
<comment type="similarity">
    <text evidence="2">Belongs to the plant ureide permease (TC 2.A.7.19) family.</text>
</comment>
<dbReference type="AlphaFoldDB" id="A0AAU9N587"/>
<name>A0AAU9N587_9ASTR</name>
<dbReference type="PANTHER" id="PTHR31081">
    <property type="entry name" value="UREIDE PERMEASE 1-RELATED-RELATED"/>
    <property type="match status" value="1"/>
</dbReference>
<organism evidence="11 12">
    <name type="scientific">Lactuca virosa</name>
    <dbReference type="NCBI Taxonomy" id="75947"/>
    <lineage>
        <taxon>Eukaryota</taxon>
        <taxon>Viridiplantae</taxon>
        <taxon>Streptophyta</taxon>
        <taxon>Embryophyta</taxon>
        <taxon>Tracheophyta</taxon>
        <taxon>Spermatophyta</taxon>
        <taxon>Magnoliopsida</taxon>
        <taxon>eudicotyledons</taxon>
        <taxon>Gunneridae</taxon>
        <taxon>Pentapetalae</taxon>
        <taxon>asterids</taxon>
        <taxon>campanulids</taxon>
        <taxon>Asterales</taxon>
        <taxon>Asteraceae</taxon>
        <taxon>Cichorioideae</taxon>
        <taxon>Cichorieae</taxon>
        <taxon>Lactucinae</taxon>
        <taxon>Lactuca</taxon>
    </lineage>
</organism>
<feature type="transmembrane region" description="Helical" evidence="10">
    <location>
        <begin position="376"/>
        <end position="396"/>
    </location>
</feature>
<feature type="transmembrane region" description="Helical" evidence="10">
    <location>
        <begin position="6"/>
        <end position="30"/>
    </location>
</feature>